<organism evidence="10 11">
    <name type="scientific">Nitrosomonas stercoris</name>
    <dbReference type="NCBI Taxonomy" id="1444684"/>
    <lineage>
        <taxon>Bacteria</taxon>
        <taxon>Pseudomonadati</taxon>
        <taxon>Pseudomonadota</taxon>
        <taxon>Betaproteobacteria</taxon>
        <taxon>Nitrosomonadales</taxon>
        <taxon>Nitrosomonadaceae</taxon>
        <taxon>Nitrosomonas</taxon>
    </lineage>
</organism>
<sequence>MDAKFWHQKWERNEIGFHRSTVNPLLINHFNALNLAKNSRIFLPLCGKTLDIGWFLANNYRVVGVELSEMAIRQLFINLGIEPHVTENQGMWHYQAENIDIFVGNLFDLTAGMLDSVDAIYDRAALVALPKAMRTQYSAHLITITHVAPQLLICFEYDQALLEGPPFSISATEIKQHYAANYELQLLESVDVAGGLKEICPAKENVWLLKQHRH</sequence>
<evidence type="ECO:0000256" key="6">
    <source>
        <dbReference type="ARBA" id="ARBA00022603"/>
    </source>
</evidence>
<dbReference type="HAMAP" id="MF_00812">
    <property type="entry name" value="Thiopur_methtran"/>
    <property type="match status" value="1"/>
</dbReference>
<evidence type="ECO:0000256" key="8">
    <source>
        <dbReference type="ARBA" id="ARBA00022691"/>
    </source>
</evidence>
<dbReference type="InterPro" id="IPR022474">
    <property type="entry name" value="Thiopur_S-MeTfrase_Se/Te_detox"/>
</dbReference>
<dbReference type="PANTHER" id="PTHR10259:SF11">
    <property type="entry name" value="THIOPURINE S-METHYLTRANSFERASE"/>
    <property type="match status" value="1"/>
</dbReference>
<dbReference type="SUPFAM" id="SSF53335">
    <property type="entry name" value="S-adenosyl-L-methionine-dependent methyltransferases"/>
    <property type="match status" value="1"/>
</dbReference>
<evidence type="ECO:0000313" key="11">
    <source>
        <dbReference type="Proteomes" id="UP000316473"/>
    </source>
</evidence>
<evidence type="ECO:0000256" key="2">
    <source>
        <dbReference type="ARBA" id="ARBA00004496"/>
    </source>
</evidence>
<dbReference type="GO" id="GO:0008119">
    <property type="term" value="F:thiopurine S-methyltransferase activity"/>
    <property type="evidence" value="ECO:0007669"/>
    <property type="project" value="UniProtKB-UniRule"/>
</dbReference>
<keyword evidence="11" id="KW-1185">Reference proteome</keyword>
<dbReference type="NCBIfam" id="NF009732">
    <property type="entry name" value="PRK13255.1"/>
    <property type="match status" value="1"/>
</dbReference>
<dbReference type="Gene3D" id="3.40.50.150">
    <property type="entry name" value="Vaccinia Virus protein VP39"/>
    <property type="match status" value="1"/>
</dbReference>
<evidence type="ECO:0000256" key="7">
    <source>
        <dbReference type="ARBA" id="ARBA00022679"/>
    </source>
</evidence>
<evidence type="ECO:0000256" key="4">
    <source>
        <dbReference type="ARBA" id="ARBA00011905"/>
    </source>
</evidence>
<evidence type="ECO:0000256" key="5">
    <source>
        <dbReference type="ARBA" id="ARBA00022490"/>
    </source>
</evidence>
<feature type="binding site" evidence="9">
    <location>
        <position position="10"/>
    </location>
    <ligand>
        <name>S-adenosyl-L-methionine</name>
        <dbReference type="ChEBI" id="CHEBI:59789"/>
    </ligand>
</feature>
<dbReference type="EC" id="2.1.1.67" evidence="4 9"/>
<dbReference type="Pfam" id="PF05724">
    <property type="entry name" value="TPMT"/>
    <property type="match status" value="1"/>
</dbReference>
<dbReference type="NCBIfam" id="TIGR03840">
    <property type="entry name" value="TMPT_Se_Te"/>
    <property type="match status" value="1"/>
</dbReference>
<dbReference type="GO" id="GO:0032259">
    <property type="term" value="P:methylation"/>
    <property type="evidence" value="ECO:0007669"/>
    <property type="project" value="UniProtKB-KW"/>
</dbReference>
<keyword evidence="6 9" id="KW-0489">Methyltransferase</keyword>
<evidence type="ECO:0000256" key="3">
    <source>
        <dbReference type="ARBA" id="ARBA00008145"/>
    </source>
</evidence>
<dbReference type="GO" id="GO:0005737">
    <property type="term" value="C:cytoplasm"/>
    <property type="evidence" value="ECO:0007669"/>
    <property type="project" value="UniProtKB-SubCell"/>
</dbReference>
<keyword evidence="7 9" id="KW-0808">Transferase</keyword>
<reference evidence="10 11" key="1">
    <citation type="submission" date="2019-06" db="EMBL/GenBank/DDBJ databases">
        <title>Nitrosomonas stercoris KYUHI-S whole genome shotgun sequence.</title>
        <authorList>
            <person name="Nakagawa T."/>
            <person name="Tsuchiya Y."/>
            <person name="Takahashi R."/>
        </authorList>
    </citation>
    <scope>NUCLEOTIDE SEQUENCE [LARGE SCALE GENOMIC DNA]</scope>
    <source>
        <strain evidence="10 11">KYUHI-S</strain>
    </source>
</reference>
<dbReference type="InterPro" id="IPR029063">
    <property type="entry name" value="SAM-dependent_MTases_sf"/>
</dbReference>
<proteinExistence type="inferred from homology"/>
<dbReference type="PANTHER" id="PTHR10259">
    <property type="entry name" value="THIOPURINE S-METHYLTRANSFERASE"/>
    <property type="match status" value="1"/>
</dbReference>
<feature type="binding site" evidence="9">
    <location>
        <position position="66"/>
    </location>
    <ligand>
        <name>S-adenosyl-L-methionine</name>
        <dbReference type="ChEBI" id="CHEBI:59789"/>
    </ligand>
</feature>
<keyword evidence="8 9" id="KW-0949">S-adenosyl-L-methionine</keyword>
<comment type="similarity">
    <text evidence="3 9">Belongs to the class I-like SAM-binding methyltransferase superfamily. TPMT family.</text>
</comment>
<dbReference type="InterPro" id="IPR025835">
    <property type="entry name" value="Thiopurine_S-MeTrfase"/>
</dbReference>
<evidence type="ECO:0000313" key="10">
    <source>
        <dbReference type="EMBL" id="BBL35107.1"/>
    </source>
</evidence>
<dbReference type="GO" id="GO:0010038">
    <property type="term" value="P:response to metal ion"/>
    <property type="evidence" value="ECO:0007669"/>
    <property type="project" value="InterPro"/>
</dbReference>
<protein>
    <recommendedName>
        <fullName evidence="4 9">Thiopurine S-methyltransferase</fullName>
        <ecNumber evidence="4 9">2.1.1.67</ecNumber>
    </recommendedName>
    <alternativeName>
        <fullName evidence="9">Thiopurine methyltransferase</fullName>
    </alternativeName>
</protein>
<keyword evidence="5 9" id="KW-0963">Cytoplasm</keyword>
<name>A0A4Y1YQL2_9PROT</name>
<dbReference type="InterPro" id="IPR008854">
    <property type="entry name" value="TPMT"/>
</dbReference>
<dbReference type="FunFam" id="3.40.50.150:FF:000101">
    <property type="entry name" value="Thiopurine S-methyltransferase"/>
    <property type="match status" value="1"/>
</dbReference>
<accession>A0A4Y1YQL2</accession>
<dbReference type="PIRSF" id="PIRSF023956">
    <property type="entry name" value="Thiopurine_S-methyltransferase"/>
    <property type="match status" value="1"/>
</dbReference>
<dbReference type="AlphaFoldDB" id="A0A4Y1YQL2"/>
<feature type="binding site" evidence="9">
    <location>
        <position position="123"/>
    </location>
    <ligand>
        <name>S-adenosyl-L-methionine</name>
        <dbReference type="ChEBI" id="CHEBI:59789"/>
    </ligand>
</feature>
<dbReference type="KEGG" id="nst:Nstercoris_01363"/>
<gene>
    <name evidence="9" type="primary">tpm</name>
    <name evidence="10" type="ORF">Nstercoris_01363</name>
</gene>
<dbReference type="EMBL" id="AP019755">
    <property type="protein sequence ID" value="BBL35107.1"/>
    <property type="molecule type" value="Genomic_DNA"/>
</dbReference>
<comment type="subcellular location">
    <subcellularLocation>
        <location evidence="2 9">Cytoplasm</location>
    </subcellularLocation>
</comment>
<feature type="binding site" evidence="9">
    <location>
        <position position="45"/>
    </location>
    <ligand>
        <name>S-adenosyl-L-methionine</name>
        <dbReference type="ChEBI" id="CHEBI:59789"/>
    </ligand>
</feature>
<comment type="catalytic activity">
    <reaction evidence="1 9">
        <text>S-adenosyl-L-methionine + a thiopurine = S-adenosyl-L-homocysteine + a thiopurine S-methylether.</text>
        <dbReference type="EC" id="2.1.1.67"/>
    </reaction>
</comment>
<evidence type="ECO:0000256" key="1">
    <source>
        <dbReference type="ARBA" id="ARBA00000903"/>
    </source>
</evidence>
<dbReference type="Proteomes" id="UP000316473">
    <property type="component" value="Chromosome"/>
</dbReference>
<dbReference type="PROSITE" id="PS51585">
    <property type="entry name" value="SAM_MT_TPMT"/>
    <property type="match status" value="1"/>
</dbReference>
<evidence type="ECO:0000256" key="9">
    <source>
        <dbReference type="HAMAP-Rule" id="MF_00812"/>
    </source>
</evidence>